<keyword evidence="3" id="KW-0808">Transferase</keyword>
<gene>
    <name evidence="6" type="ORF">Sradi_4102500</name>
</gene>
<comment type="similarity">
    <text evidence="1">Belongs to the methyltransferase superfamily. Type-7 methyltransferase family.</text>
</comment>
<keyword evidence="5" id="KW-0460">Magnesium</keyword>
<dbReference type="InterPro" id="IPR029063">
    <property type="entry name" value="SAM-dependent_MTases_sf"/>
</dbReference>
<evidence type="ECO:0000256" key="5">
    <source>
        <dbReference type="ARBA" id="ARBA00022842"/>
    </source>
</evidence>
<dbReference type="Pfam" id="PF03492">
    <property type="entry name" value="Methyltransf_7"/>
    <property type="match status" value="1"/>
</dbReference>
<dbReference type="InterPro" id="IPR005299">
    <property type="entry name" value="MeTrfase_7"/>
</dbReference>
<keyword evidence="2" id="KW-0489">Methyltransferase</keyword>
<evidence type="ECO:0000256" key="2">
    <source>
        <dbReference type="ARBA" id="ARBA00022603"/>
    </source>
</evidence>
<dbReference type="GO" id="GO:0046872">
    <property type="term" value="F:metal ion binding"/>
    <property type="evidence" value="ECO:0007669"/>
    <property type="project" value="UniProtKB-KW"/>
</dbReference>
<comment type="caution">
    <text evidence="6">The sequence shown here is derived from an EMBL/GenBank/DDBJ whole genome shotgun (WGS) entry which is preliminary data.</text>
</comment>
<protein>
    <submittedName>
        <fullName evidence="6">Jasmonate O-methyltransferase</fullName>
    </submittedName>
</protein>
<evidence type="ECO:0000256" key="1">
    <source>
        <dbReference type="ARBA" id="ARBA00007967"/>
    </source>
</evidence>
<proteinExistence type="inferred from homology"/>
<dbReference type="Gene3D" id="3.40.50.150">
    <property type="entry name" value="Vaccinia Virus protein VP39"/>
    <property type="match status" value="1"/>
</dbReference>
<reference evidence="6" key="2">
    <citation type="journal article" date="2024" name="Plant">
        <title>Genomic evolution and insights into agronomic trait innovations of Sesamum species.</title>
        <authorList>
            <person name="Miao H."/>
            <person name="Wang L."/>
            <person name="Qu L."/>
            <person name="Liu H."/>
            <person name="Sun Y."/>
            <person name="Le M."/>
            <person name="Wang Q."/>
            <person name="Wei S."/>
            <person name="Zheng Y."/>
            <person name="Lin W."/>
            <person name="Duan Y."/>
            <person name="Cao H."/>
            <person name="Xiong S."/>
            <person name="Wang X."/>
            <person name="Wei L."/>
            <person name="Li C."/>
            <person name="Ma Q."/>
            <person name="Ju M."/>
            <person name="Zhao R."/>
            <person name="Li G."/>
            <person name="Mu C."/>
            <person name="Tian Q."/>
            <person name="Mei H."/>
            <person name="Zhang T."/>
            <person name="Gao T."/>
            <person name="Zhang H."/>
        </authorList>
    </citation>
    <scope>NUCLEOTIDE SEQUENCE</scope>
    <source>
        <strain evidence="6">G02</strain>
    </source>
</reference>
<evidence type="ECO:0000256" key="4">
    <source>
        <dbReference type="ARBA" id="ARBA00022723"/>
    </source>
</evidence>
<dbReference type="GO" id="GO:0032259">
    <property type="term" value="P:methylation"/>
    <property type="evidence" value="ECO:0007669"/>
    <property type="project" value="UniProtKB-KW"/>
</dbReference>
<evidence type="ECO:0000256" key="3">
    <source>
        <dbReference type="ARBA" id="ARBA00022679"/>
    </source>
</evidence>
<sequence>MDLEKAFHMKGGLGDNSYANNSSLQKKVADTVKHITLEAIEEMFTATRPKSLGIADLGCSSGPNTLSNVKELVDAVGNACRKIQQPGLEFRVYLNDLPTNDFNTVFQALPDFYRELRKGRNDGGPAVYIAGCPGTFYGRLFPDNSLNFVYSSNSLHWLSRVPPGIYDEQGVSINKKSIYISERSPSGVAEAFLRQFQEDWSFFLKSRSEEVVSGGKMVLLLLGRTGPYHVDRNSSIYWEMLYQSLATLVTQGEIEEEKLEGYEMNFYAPSKEELEEEVRKEGSFKVEMIEKFEQGIDIGSGGNRYSSYGQAVAKTVRSIQESMIAHHFGEVFWTSSSTNMLDWLIEKWPKTDLAPPTLFFFLQDFEGEMTRGALRFCLVGEEEMGSERRKRKRDDNTFSLSWLIRKLYFTVL</sequence>
<dbReference type="GO" id="GO:0008168">
    <property type="term" value="F:methyltransferase activity"/>
    <property type="evidence" value="ECO:0007669"/>
    <property type="project" value="UniProtKB-KW"/>
</dbReference>
<dbReference type="Gene3D" id="1.10.1200.270">
    <property type="entry name" value="Methyltransferase, alpha-helical capping domain"/>
    <property type="match status" value="1"/>
</dbReference>
<dbReference type="AlphaFoldDB" id="A0AAW2P253"/>
<name>A0AAW2P253_SESRA</name>
<dbReference type="EMBL" id="JACGWJ010000018">
    <property type="protein sequence ID" value="KAL0349533.1"/>
    <property type="molecule type" value="Genomic_DNA"/>
</dbReference>
<dbReference type="InterPro" id="IPR042086">
    <property type="entry name" value="MeTrfase_capping"/>
</dbReference>
<evidence type="ECO:0000313" key="6">
    <source>
        <dbReference type="EMBL" id="KAL0349533.1"/>
    </source>
</evidence>
<accession>A0AAW2P253</accession>
<dbReference type="SUPFAM" id="SSF53335">
    <property type="entry name" value="S-adenosyl-L-methionine-dependent methyltransferases"/>
    <property type="match status" value="1"/>
</dbReference>
<keyword evidence="4" id="KW-0479">Metal-binding</keyword>
<dbReference type="PANTHER" id="PTHR31009">
    <property type="entry name" value="S-ADENOSYL-L-METHIONINE:CARBOXYL METHYLTRANSFERASE FAMILY PROTEIN"/>
    <property type="match status" value="1"/>
</dbReference>
<reference evidence="6" key="1">
    <citation type="submission" date="2020-06" db="EMBL/GenBank/DDBJ databases">
        <authorList>
            <person name="Li T."/>
            <person name="Hu X."/>
            <person name="Zhang T."/>
            <person name="Song X."/>
            <person name="Zhang H."/>
            <person name="Dai N."/>
            <person name="Sheng W."/>
            <person name="Hou X."/>
            <person name="Wei L."/>
        </authorList>
    </citation>
    <scope>NUCLEOTIDE SEQUENCE</scope>
    <source>
        <strain evidence="6">G02</strain>
        <tissue evidence="6">Leaf</tissue>
    </source>
</reference>
<organism evidence="6">
    <name type="scientific">Sesamum radiatum</name>
    <name type="common">Black benniseed</name>
    <dbReference type="NCBI Taxonomy" id="300843"/>
    <lineage>
        <taxon>Eukaryota</taxon>
        <taxon>Viridiplantae</taxon>
        <taxon>Streptophyta</taxon>
        <taxon>Embryophyta</taxon>
        <taxon>Tracheophyta</taxon>
        <taxon>Spermatophyta</taxon>
        <taxon>Magnoliopsida</taxon>
        <taxon>eudicotyledons</taxon>
        <taxon>Gunneridae</taxon>
        <taxon>Pentapetalae</taxon>
        <taxon>asterids</taxon>
        <taxon>lamiids</taxon>
        <taxon>Lamiales</taxon>
        <taxon>Pedaliaceae</taxon>
        <taxon>Sesamum</taxon>
    </lineage>
</organism>